<evidence type="ECO:0000256" key="1">
    <source>
        <dbReference type="SAM" id="MobiDB-lite"/>
    </source>
</evidence>
<feature type="region of interest" description="Disordered" evidence="1">
    <location>
        <begin position="50"/>
        <end position="76"/>
    </location>
</feature>
<protein>
    <submittedName>
        <fullName evidence="2">Uncharacterized protein</fullName>
    </submittedName>
</protein>
<organism evidence="2">
    <name type="scientific">marine metagenome</name>
    <dbReference type="NCBI Taxonomy" id="408172"/>
    <lineage>
        <taxon>unclassified sequences</taxon>
        <taxon>metagenomes</taxon>
        <taxon>ecological metagenomes</taxon>
    </lineage>
</organism>
<sequence length="76" mass="8634">ESVIEKGLTSSKSADFSQGLFNPNKLVSIEIQMAPADWEFVRTDGRNYSWKKNNSKHCTKSYSKKTELSAEHPKLN</sequence>
<feature type="non-terminal residue" evidence="2">
    <location>
        <position position="1"/>
    </location>
</feature>
<feature type="compositionally biased region" description="Basic and acidic residues" evidence="1">
    <location>
        <begin position="64"/>
        <end position="76"/>
    </location>
</feature>
<feature type="compositionally biased region" description="Basic residues" evidence="1">
    <location>
        <begin position="53"/>
        <end position="63"/>
    </location>
</feature>
<dbReference type="EMBL" id="UINC01098371">
    <property type="protein sequence ID" value="SVC56839.1"/>
    <property type="molecule type" value="Genomic_DNA"/>
</dbReference>
<evidence type="ECO:0000313" key="2">
    <source>
        <dbReference type="EMBL" id="SVC56839.1"/>
    </source>
</evidence>
<proteinExistence type="predicted"/>
<accession>A0A382N6M8</accession>
<gene>
    <name evidence="2" type="ORF">METZ01_LOCUS309693</name>
</gene>
<reference evidence="2" key="1">
    <citation type="submission" date="2018-05" db="EMBL/GenBank/DDBJ databases">
        <authorList>
            <person name="Lanie J.A."/>
            <person name="Ng W.-L."/>
            <person name="Kazmierczak K.M."/>
            <person name="Andrzejewski T.M."/>
            <person name="Davidsen T.M."/>
            <person name="Wayne K.J."/>
            <person name="Tettelin H."/>
            <person name="Glass J.I."/>
            <person name="Rusch D."/>
            <person name="Podicherti R."/>
            <person name="Tsui H.-C.T."/>
            <person name="Winkler M.E."/>
        </authorList>
    </citation>
    <scope>NUCLEOTIDE SEQUENCE</scope>
</reference>
<name>A0A382N6M8_9ZZZZ</name>
<dbReference type="AlphaFoldDB" id="A0A382N6M8"/>